<dbReference type="OrthoDB" id="1796697at2"/>
<dbReference type="RefSeq" id="WP_093192195.1">
    <property type="nucleotide sequence ID" value="NZ_FNEV01000002.1"/>
</dbReference>
<dbReference type="EMBL" id="FNEV01000002">
    <property type="protein sequence ID" value="SDJ10313.1"/>
    <property type="molecule type" value="Genomic_DNA"/>
</dbReference>
<feature type="compositionally biased region" description="Basic and acidic residues" evidence="7">
    <location>
        <begin position="182"/>
        <end position="194"/>
    </location>
</feature>
<gene>
    <name evidence="10" type="ORF">SAMN04490247_0735</name>
</gene>
<evidence type="ECO:0000256" key="8">
    <source>
        <dbReference type="SAM" id="Phobius"/>
    </source>
</evidence>
<evidence type="ECO:0000259" key="9">
    <source>
        <dbReference type="Pfam" id="PF04239"/>
    </source>
</evidence>
<reference evidence="11" key="1">
    <citation type="submission" date="2016-10" db="EMBL/GenBank/DDBJ databases">
        <authorList>
            <person name="Varghese N."/>
            <person name="Submissions S."/>
        </authorList>
    </citation>
    <scope>NUCLEOTIDE SEQUENCE [LARGE SCALE GENOMIC DNA]</scope>
    <source>
        <strain evidence="11">DSM 4771</strain>
    </source>
</reference>
<feature type="transmembrane region" description="Helical" evidence="8">
    <location>
        <begin position="31"/>
        <end position="49"/>
    </location>
</feature>
<dbReference type="Pfam" id="PF04239">
    <property type="entry name" value="DUF421"/>
    <property type="match status" value="1"/>
</dbReference>
<sequence length="194" mass="21866">MEWDVIWKAALIVIVGTFLLRIAGRKTISQMTLAETIIMIAIGSLLIQPVAGRNIWQTFFVGGMLIATLLVMEFIQVKSDWMEKWITGKSKVVIKGGKLQEDTLKKVRLTVDQLEMTLRQQNVSNLGDVEWATLEPNGQLGFVLKKDARPVTQKEFRQLMEVLESKIENASGSGDSLFQEIEAPKKKDIPDHLN</sequence>
<keyword evidence="4 8" id="KW-0812">Transmembrane</keyword>
<keyword evidence="3" id="KW-1003">Cell membrane</keyword>
<evidence type="ECO:0000256" key="7">
    <source>
        <dbReference type="SAM" id="MobiDB-lite"/>
    </source>
</evidence>
<organism evidence="10 11">
    <name type="scientific">Salimicrobium halophilum</name>
    <dbReference type="NCBI Taxonomy" id="86666"/>
    <lineage>
        <taxon>Bacteria</taxon>
        <taxon>Bacillati</taxon>
        <taxon>Bacillota</taxon>
        <taxon>Bacilli</taxon>
        <taxon>Bacillales</taxon>
        <taxon>Bacillaceae</taxon>
        <taxon>Salimicrobium</taxon>
    </lineage>
</organism>
<keyword evidence="11" id="KW-1185">Reference proteome</keyword>
<feature type="region of interest" description="Disordered" evidence="7">
    <location>
        <begin position="170"/>
        <end position="194"/>
    </location>
</feature>
<feature type="transmembrane region" description="Helical" evidence="8">
    <location>
        <begin position="6"/>
        <end position="24"/>
    </location>
</feature>
<name>A0A1G8R0C6_9BACI</name>
<evidence type="ECO:0000313" key="11">
    <source>
        <dbReference type="Proteomes" id="UP000199225"/>
    </source>
</evidence>
<proteinExistence type="inferred from homology"/>
<evidence type="ECO:0000256" key="1">
    <source>
        <dbReference type="ARBA" id="ARBA00004651"/>
    </source>
</evidence>
<comment type="subcellular location">
    <subcellularLocation>
        <location evidence="1">Cell membrane</location>
        <topology evidence="1">Multi-pass membrane protein</topology>
    </subcellularLocation>
</comment>
<dbReference type="Gene3D" id="3.30.240.20">
    <property type="entry name" value="bsu07140 like domains"/>
    <property type="match status" value="1"/>
</dbReference>
<dbReference type="STRING" id="86666.SAMN04490247_0735"/>
<protein>
    <submittedName>
        <fullName evidence="10">Uncharacterized membrane protein YcaP, DUF421 family</fullName>
    </submittedName>
</protein>
<comment type="similarity">
    <text evidence="2">Belongs to the UPF0702 family.</text>
</comment>
<dbReference type="PANTHER" id="PTHR34582:SF2">
    <property type="entry name" value="UPF0702 TRANSMEMBRANE PROTEIN YDFR"/>
    <property type="match status" value="1"/>
</dbReference>
<feature type="transmembrane region" description="Helical" evidence="8">
    <location>
        <begin position="55"/>
        <end position="75"/>
    </location>
</feature>
<keyword evidence="6 8" id="KW-0472">Membrane</keyword>
<dbReference type="GO" id="GO:0005886">
    <property type="term" value="C:plasma membrane"/>
    <property type="evidence" value="ECO:0007669"/>
    <property type="project" value="UniProtKB-SubCell"/>
</dbReference>
<dbReference type="AlphaFoldDB" id="A0A1G8R0C6"/>
<evidence type="ECO:0000256" key="4">
    <source>
        <dbReference type="ARBA" id="ARBA00022692"/>
    </source>
</evidence>
<keyword evidence="5 8" id="KW-1133">Transmembrane helix</keyword>
<dbReference type="InterPro" id="IPR023090">
    <property type="entry name" value="UPF0702_alpha/beta_dom_sf"/>
</dbReference>
<dbReference type="PANTHER" id="PTHR34582">
    <property type="entry name" value="UPF0702 TRANSMEMBRANE PROTEIN YCAP"/>
    <property type="match status" value="1"/>
</dbReference>
<evidence type="ECO:0000313" key="10">
    <source>
        <dbReference type="EMBL" id="SDJ10313.1"/>
    </source>
</evidence>
<evidence type="ECO:0000256" key="3">
    <source>
        <dbReference type="ARBA" id="ARBA00022475"/>
    </source>
</evidence>
<accession>A0A1G8R0C6</accession>
<dbReference type="Proteomes" id="UP000199225">
    <property type="component" value="Unassembled WGS sequence"/>
</dbReference>
<feature type="domain" description="YetF C-terminal" evidence="9">
    <location>
        <begin position="78"/>
        <end position="167"/>
    </location>
</feature>
<evidence type="ECO:0000256" key="6">
    <source>
        <dbReference type="ARBA" id="ARBA00023136"/>
    </source>
</evidence>
<evidence type="ECO:0000256" key="2">
    <source>
        <dbReference type="ARBA" id="ARBA00006448"/>
    </source>
</evidence>
<evidence type="ECO:0000256" key="5">
    <source>
        <dbReference type="ARBA" id="ARBA00022989"/>
    </source>
</evidence>
<dbReference type="InterPro" id="IPR007353">
    <property type="entry name" value="DUF421"/>
</dbReference>